<accession>A0A4Q1BW49</accession>
<dbReference type="AlphaFoldDB" id="A0A4Q1BW49"/>
<reference evidence="11 12" key="1">
    <citation type="submission" date="2016-06" db="EMBL/GenBank/DDBJ databases">
        <title>Evolution of pathogenesis and genome organization in the Tremellales.</title>
        <authorList>
            <person name="Cuomo C."/>
            <person name="Litvintseva A."/>
            <person name="Heitman J."/>
            <person name="Chen Y."/>
            <person name="Sun S."/>
            <person name="Springer D."/>
            <person name="Dromer F."/>
            <person name="Young S."/>
            <person name="Zeng Q."/>
            <person name="Chapman S."/>
            <person name="Gujja S."/>
            <person name="Saif S."/>
            <person name="Birren B."/>
        </authorList>
    </citation>
    <scope>NUCLEOTIDE SEQUENCE [LARGE SCALE GENOMIC DNA]</scope>
    <source>
        <strain evidence="11 12">ATCC 28783</strain>
    </source>
</reference>
<dbReference type="GO" id="GO:0008483">
    <property type="term" value="F:transaminase activity"/>
    <property type="evidence" value="ECO:0007669"/>
    <property type="project" value="UniProtKB-KW"/>
</dbReference>
<keyword evidence="4" id="KW-0808">Transferase</keyword>
<dbReference type="FunFam" id="1.10.287.1970:FF:000001">
    <property type="entry name" value="Alanine aminotransferase 2"/>
    <property type="match status" value="1"/>
</dbReference>
<sequence>MSTPQTNGHPKGKFTPALRLDTINGAVPNVQYAVRGELALRADKYLHKLHDHPKDHGLPFDRVVTANIGNPQQAGLDQKPITFWRQVISLLEYPDLLDKHLEVAKQIYPVDAIERAKKLHAEIGSVGAYSQSKGVVTIRRRVAKFIEERDGYPSDPEHIFLTAGASGGVASILGVALHPGDGCLIPIPQYPLYTATLAYLSATPLPYYLSEENNWSMSHDTILESVSKARQEGVPVKSLVIINPGNPTGACLDRKAMEAVIQLCYEEEILLLADEVYQANIFYPEQKPFVSFKKVLMGMPEEIAKSVELVSFHSISKGMSGECGRRGGYFECVNILPEVMDQIYKMASVSLCPPLTGQIGVDLLVSPPKPGDPSFSQWEEETQSILANLKSRSAYMSDKFNSLPGMSCVPADGAMYLMPKIEIPTKAIEEAKTRGKEPDVMYALDLLDATGICAVAGSGFGQVPGTYHIRVTALCPGVEEYCGKIETFHKEFMEKWA</sequence>
<proteinExistence type="inferred from homology"/>
<dbReference type="OrthoDB" id="1732682at2759"/>
<evidence type="ECO:0000259" key="10">
    <source>
        <dbReference type="Pfam" id="PF00155"/>
    </source>
</evidence>
<evidence type="ECO:0000256" key="2">
    <source>
        <dbReference type="ARBA" id="ARBA00011738"/>
    </source>
</evidence>
<protein>
    <recommendedName>
        <fullName evidence="7">Glutamate pyruvate transaminase</fullName>
    </recommendedName>
    <alternativeName>
        <fullName evidence="8">Glutamic--alanine transaminase</fullName>
    </alternativeName>
    <alternativeName>
        <fullName evidence="9">Glutamic--pyruvic transaminase</fullName>
    </alternativeName>
</protein>
<dbReference type="UniPathway" id="UPA00528">
    <property type="reaction ID" value="UER00586"/>
</dbReference>
<dbReference type="PRINTS" id="PR00753">
    <property type="entry name" value="ACCSYNTHASE"/>
</dbReference>
<keyword evidence="3" id="KW-0032">Aminotransferase</keyword>
<dbReference type="FunFam" id="3.40.640.10:FF:000012">
    <property type="entry name" value="alanine aminotransferase 2"/>
    <property type="match status" value="1"/>
</dbReference>
<gene>
    <name evidence="11" type="ORF">M231_00350</name>
</gene>
<comment type="cofactor">
    <cofactor evidence="1">
        <name>pyridoxal 5'-phosphate</name>
        <dbReference type="ChEBI" id="CHEBI:597326"/>
    </cofactor>
</comment>
<dbReference type="VEuPathDB" id="FungiDB:TREMEDRAFT_71968"/>
<dbReference type="SUPFAM" id="SSF53383">
    <property type="entry name" value="PLP-dependent transferases"/>
    <property type="match status" value="1"/>
</dbReference>
<dbReference type="InterPro" id="IPR015422">
    <property type="entry name" value="PyrdxlP-dep_Trfase_small"/>
</dbReference>
<dbReference type="Gene3D" id="1.10.287.1970">
    <property type="match status" value="1"/>
</dbReference>
<dbReference type="Pfam" id="PF00155">
    <property type="entry name" value="Aminotran_1_2"/>
    <property type="match status" value="1"/>
</dbReference>
<feature type="domain" description="Aminotransferase class I/classII large" evidence="10">
    <location>
        <begin position="110"/>
        <end position="473"/>
    </location>
</feature>
<organism evidence="11 12">
    <name type="scientific">Tremella mesenterica</name>
    <name type="common">Jelly fungus</name>
    <dbReference type="NCBI Taxonomy" id="5217"/>
    <lineage>
        <taxon>Eukaryota</taxon>
        <taxon>Fungi</taxon>
        <taxon>Dikarya</taxon>
        <taxon>Basidiomycota</taxon>
        <taxon>Agaricomycotina</taxon>
        <taxon>Tremellomycetes</taxon>
        <taxon>Tremellales</taxon>
        <taxon>Tremellaceae</taxon>
        <taxon>Tremella</taxon>
    </lineage>
</organism>
<evidence type="ECO:0000256" key="5">
    <source>
        <dbReference type="ARBA" id="ARBA00022898"/>
    </source>
</evidence>
<evidence type="ECO:0000256" key="6">
    <source>
        <dbReference type="ARBA" id="ARBA00025785"/>
    </source>
</evidence>
<evidence type="ECO:0000256" key="1">
    <source>
        <dbReference type="ARBA" id="ARBA00001933"/>
    </source>
</evidence>
<evidence type="ECO:0000256" key="7">
    <source>
        <dbReference type="ARBA" id="ARBA00077894"/>
    </source>
</evidence>
<evidence type="ECO:0000256" key="9">
    <source>
        <dbReference type="ARBA" id="ARBA00080525"/>
    </source>
</evidence>
<keyword evidence="5" id="KW-0663">Pyridoxal phosphate</keyword>
<dbReference type="InterPro" id="IPR004839">
    <property type="entry name" value="Aminotransferase_I/II_large"/>
</dbReference>
<dbReference type="STRING" id="5217.A0A4Q1BW49"/>
<name>A0A4Q1BW49_TREME</name>
<dbReference type="PANTHER" id="PTHR11751:SF29">
    <property type="entry name" value="ALANINE TRANSAMINASE"/>
    <property type="match status" value="1"/>
</dbReference>
<comment type="subunit">
    <text evidence="2">Homodimer.</text>
</comment>
<comment type="caution">
    <text evidence="11">The sequence shown here is derived from an EMBL/GenBank/DDBJ whole genome shotgun (WGS) entry which is preliminary data.</text>
</comment>
<dbReference type="InterPro" id="IPR015421">
    <property type="entry name" value="PyrdxlP-dep_Trfase_major"/>
</dbReference>
<evidence type="ECO:0000256" key="8">
    <source>
        <dbReference type="ARBA" id="ARBA00078532"/>
    </source>
</evidence>
<dbReference type="InterPro" id="IPR015424">
    <property type="entry name" value="PyrdxlP-dep_Trfase"/>
</dbReference>
<dbReference type="InterPro" id="IPR045088">
    <property type="entry name" value="ALAT1/2-like"/>
</dbReference>
<evidence type="ECO:0000256" key="3">
    <source>
        <dbReference type="ARBA" id="ARBA00022576"/>
    </source>
</evidence>
<dbReference type="CDD" id="cd00609">
    <property type="entry name" value="AAT_like"/>
    <property type="match status" value="1"/>
</dbReference>
<comment type="similarity">
    <text evidence="6">Belongs to the class-I pyridoxal-phosphate-dependent aminotransferase family. Alanine aminotransferase subfamily.</text>
</comment>
<dbReference type="EMBL" id="SDIL01000002">
    <property type="protein sequence ID" value="RXK42360.1"/>
    <property type="molecule type" value="Genomic_DNA"/>
</dbReference>
<dbReference type="PANTHER" id="PTHR11751">
    <property type="entry name" value="ALANINE AMINOTRANSFERASE"/>
    <property type="match status" value="1"/>
</dbReference>
<dbReference type="Proteomes" id="UP000289152">
    <property type="component" value="Unassembled WGS sequence"/>
</dbReference>
<keyword evidence="12" id="KW-1185">Reference proteome</keyword>
<dbReference type="InParanoid" id="A0A4Q1BW49"/>
<dbReference type="GO" id="GO:0042853">
    <property type="term" value="P:L-alanine catabolic process"/>
    <property type="evidence" value="ECO:0007669"/>
    <property type="project" value="UniProtKB-UniPathway"/>
</dbReference>
<dbReference type="Gene3D" id="3.90.1150.10">
    <property type="entry name" value="Aspartate Aminotransferase, domain 1"/>
    <property type="match status" value="1"/>
</dbReference>
<dbReference type="GO" id="GO:0030170">
    <property type="term" value="F:pyridoxal phosphate binding"/>
    <property type="evidence" value="ECO:0007669"/>
    <property type="project" value="InterPro"/>
</dbReference>
<dbReference type="Gene3D" id="3.40.640.10">
    <property type="entry name" value="Type I PLP-dependent aspartate aminotransferase-like (Major domain)"/>
    <property type="match status" value="1"/>
</dbReference>
<evidence type="ECO:0000256" key="4">
    <source>
        <dbReference type="ARBA" id="ARBA00022679"/>
    </source>
</evidence>
<dbReference type="FunFam" id="3.90.1150.10:FF:000151">
    <property type="entry name" value="Alanine aminotransferase 2"/>
    <property type="match status" value="1"/>
</dbReference>
<dbReference type="FunCoup" id="A0A4Q1BW49">
    <property type="interactions" value="184"/>
</dbReference>
<evidence type="ECO:0000313" key="11">
    <source>
        <dbReference type="EMBL" id="RXK42360.1"/>
    </source>
</evidence>
<evidence type="ECO:0000313" key="12">
    <source>
        <dbReference type="Proteomes" id="UP000289152"/>
    </source>
</evidence>